<proteinExistence type="predicted"/>
<evidence type="ECO:0000313" key="4">
    <source>
        <dbReference type="Proteomes" id="UP001301769"/>
    </source>
</evidence>
<name>A0AAN6YJQ5_9PEZI</name>
<protein>
    <submittedName>
        <fullName evidence="3">Uncharacterized protein</fullName>
    </submittedName>
</protein>
<evidence type="ECO:0000256" key="1">
    <source>
        <dbReference type="SAM" id="MobiDB-lite"/>
    </source>
</evidence>
<dbReference type="AlphaFoldDB" id="A0AAN6YJQ5"/>
<feature type="region of interest" description="Disordered" evidence="1">
    <location>
        <begin position="21"/>
        <end position="89"/>
    </location>
</feature>
<evidence type="ECO:0000313" key="3">
    <source>
        <dbReference type="EMBL" id="KAK4220349.1"/>
    </source>
</evidence>
<dbReference type="Proteomes" id="UP001301769">
    <property type="component" value="Unassembled WGS sequence"/>
</dbReference>
<sequence>MHLPRTVLAVALAATTATALPGWKTTGKPKEDMECSQGGCTHSPGSKGIVSPAQEPPMHVKRAERGGGGVRGMQDIEGGNPLKGNKNILVHPGDDFYQGNPIQPGDDFYQGNPIQPGDDFYQGGDDRKGGAPLVRRFHQAMGKMHYENIEIQPGNDYYQGNPIQPGDDFYQGGDDRKGGAPLVRRFHQAMGKMHYENVEQPQTTKLDYNPGRGHVAPRHIETQTLPLGGDEFLNRNPISGDYFITKPQPKGGELLRNPIPGDELIRTPPTNQDMWLRGRDLVQPGNELIRNPNHGDDFYQGLPRGQKDAQIQPLGQQIDLEYKGQPINQKGAEIIDVDYKGLPRGQKGEQNQPQPRSLKGEPIELESKGLPHGQNMVNGEHLNIPQQMTRGSHLPLNEVAGTNSECLQLKGGYKSGLKNCM</sequence>
<feature type="signal peptide" evidence="2">
    <location>
        <begin position="1"/>
        <end position="19"/>
    </location>
</feature>
<reference evidence="3" key="1">
    <citation type="journal article" date="2023" name="Mol. Phylogenet. Evol.">
        <title>Genome-scale phylogeny and comparative genomics of the fungal order Sordariales.</title>
        <authorList>
            <person name="Hensen N."/>
            <person name="Bonometti L."/>
            <person name="Westerberg I."/>
            <person name="Brannstrom I.O."/>
            <person name="Guillou S."/>
            <person name="Cros-Aarteil S."/>
            <person name="Calhoun S."/>
            <person name="Haridas S."/>
            <person name="Kuo A."/>
            <person name="Mondo S."/>
            <person name="Pangilinan J."/>
            <person name="Riley R."/>
            <person name="LaButti K."/>
            <person name="Andreopoulos B."/>
            <person name="Lipzen A."/>
            <person name="Chen C."/>
            <person name="Yan M."/>
            <person name="Daum C."/>
            <person name="Ng V."/>
            <person name="Clum A."/>
            <person name="Steindorff A."/>
            <person name="Ohm R.A."/>
            <person name="Martin F."/>
            <person name="Silar P."/>
            <person name="Natvig D.O."/>
            <person name="Lalanne C."/>
            <person name="Gautier V."/>
            <person name="Ament-Velasquez S.L."/>
            <person name="Kruys A."/>
            <person name="Hutchinson M.I."/>
            <person name="Powell A.J."/>
            <person name="Barry K."/>
            <person name="Miller A.N."/>
            <person name="Grigoriev I.V."/>
            <person name="Debuchy R."/>
            <person name="Gladieux P."/>
            <person name="Hiltunen Thoren M."/>
            <person name="Johannesson H."/>
        </authorList>
    </citation>
    <scope>NUCLEOTIDE SEQUENCE</scope>
    <source>
        <strain evidence="3">PSN293</strain>
    </source>
</reference>
<gene>
    <name evidence="3" type="ORF">QBC37DRAFT_6225</name>
</gene>
<keyword evidence="2" id="KW-0732">Signal</keyword>
<evidence type="ECO:0000256" key="2">
    <source>
        <dbReference type="SAM" id="SignalP"/>
    </source>
</evidence>
<dbReference type="EMBL" id="MU858045">
    <property type="protein sequence ID" value="KAK4220349.1"/>
    <property type="molecule type" value="Genomic_DNA"/>
</dbReference>
<comment type="caution">
    <text evidence="3">The sequence shown here is derived from an EMBL/GenBank/DDBJ whole genome shotgun (WGS) entry which is preliminary data.</text>
</comment>
<accession>A0AAN6YJQ5</accession>
<organism evidence="3 4">
    <name type="scientific">Rhypophila decipiens</name>
    <dbReference type="NCBI Taxonomy" id="261697"/>
    <lineage>
        <taxon>Eukaryota</taxon>
        <taxon>Fungi</taxon>
        <taxon>Dikarya</taxon>
        <taxon>Ascomycota</taxon>
        <taxon>Pezizomycotina</taxon>
        <taxon>Sordariomycetes</taxon>
        <taxon>Sordariomycetidae</taxon>
        <taxon>Sordariales</taxon>
        <taxon>Naviculisporaceae</taxon>
        <taxon>Rhypophila</taxon>
    </lineage>
</organism>
<keyword evidence="4" id="KW-1185">Reference proteome</keyword>
<reference evidence="3" key="2">
    <citation type="submission" date="2023-05" db="EMBL/GenBank/DDBJ databases">
        <authorList>
            <consortium name="Lawrence Berkeley National Laboratory"/>
            <person name="Steindorff A."/>
            <person name="Hensen N."/>
            <person name="Bonometti L."/>
            <person name="Westerberg I."/>
            <person name="Brannstrom I.O."/>
            <person name="Guillou S."/>
            <person name="Cros-Aarteil S."/>
            <person name="Calhoun S."/>
            <person name="Haridas S."/>
            <person name="Kuo A."/>
            <person name="Mondo S."/>
            <person name="Pangilinan J."/>
            <person name="Riley R."/>
            <person name="Labutti K."/>
            <person name="Andreopoulos B."/>
            <person name="Lipzen A."/>
            <person name="Chen C."/>
            <person name="Yanf M."/>
            <person name="Daum C."/>
            <person name="Ng V."/>
            <person name="Clum A."/>
            <person name="Ohm R."/>
            <person name="Martin F."/>
            <person name="Silar P."/>
            <person name="Natvig D."/>
            <person name="Lalanne C."/>
            <person name="Gautier V."/>
            <person name="Ament-Velasquez S.L."/>
            <person name="Kruys A."/>
            <person name="Hutchinson M.I."/>
            <person name="Powell A.J."/>
            <person name="Barry K."/>
            <person name="Miller A.N."/>
            <person name="Grigoriev I.V."/>
            <person name="Debuchy R."/>
            <person name="Gladieux P."/>
            <person name="Thoren M.H."/>
            <person name="Johannesson H."/>
        </authorList>
    </citation>
    <scope>NUCLEOTIDE SEQUENCE</scope>
    <source>
        <strain evidence="3">PSN293</strain>
    </source>
</reference>
<feature type="chain" id="PRO_5042839122" evidence="2">
    <location>
        <begin position="20"/>
        <end position="421"/>
    </location>
</feature>